<accession>A0A4R2ECA0</accession>
<evidence type="ECO:0000313" key="2">
    <source>
        <dbReference type="EMBL" id="TCN66468.1"/>
    </source>
</evidence>
<comment type="caution">
    <text evidence="2">The sequence shown here is derived from an EMBL/GenBank/DDBJ whole genome shotgun (WGS) entry which is preliminary data.</text>
</comment>
<organism evidence="2 3">
    <name type="scientific">Acetobacteroides hydrogenigenes</name>
    <dbReference type="NCBI Taxonomy" id="979970"/>
    <lineage>
        <taxon>Bacteria</taxon>
        <taxon>Pseudomonadati</taxon>
        <taxon>Bacteroidota</taxon>
        <taxon>Bacteroidia</taxon>
        <taxon>Bacteroidales</taxon>
        <taxon>Rikenellaceae</taxon>
        <taxon>Acetobacteroides</taxon>
    </lineage>
</organism>
<evidence type="ECO:0000256" key="1">
    <source>
        <dbReference type="SAM" id="Phobius"/>
    </source>
</evidence>
<proteinExistence type="predicted"/>
<gene>
    <name evidence="2" type="ORF">CLV25_10997</name>
</gene>
<evidence type="ECO:0000313" key="3">
    <source>
        <dbReference type="Proteomes" id="UP000294830"/>
    </source>
</evidence>
<keyword evidence="1" id="KW-1133">Transmembrane helix</keyword>
<dbReference type="EMBL" id="SLWB01000009">
    <property type="protein sequence ID" value="TCN66468.1"/>
    <property type="molecule type" value="Genomic_DNA"/>
</dbReference>
<sequence>MKNRNADLCMGRHFLFLILISDGDENMASLIHNNVGYTMQCIIVLTVVNFICFNKFLMIFF</sequence>
<dbReference type="Proteomes" id="UP000294830">
    <property type="component" value="Unassembled WGS sequence"/>
</dbReference>
<keyword evidence="1" id="KW-0472">Membrane</keyword>
<keyword evidence="3" id="KW-1185">Reference proteome</keyword>
<protein>
    <submittedName>
        <fullName evidence="2">Uncharacterized protein</fullName>
    </submittedName>
</protein>
<reference evidence="2 3" key="1">
    <citation type="submission" date="2019-03" db="EMBL/GenBank/DDBJ databases">
        <title>Genomic Encyclopedia of Archaeal and Bacterial Type Strains, Phase II (KMG-II): from individual species to whole genera.</title>
        <authorList>
            <person name="Goeker M."/>
        </authorList>
    </citation>
    <scope>NUCLEOTIDE SEQUENCE [LARGE SCALE GENOMIC DNA]</scope>
    <source>
        <strain evidence="2 3">RL-C</strain>
    </source>
</reference>
<dbReference type="AlphaFoldDB" id="A0A4R2ECA0"/>
<name>A0A4R2ECA0_9BACT</name>
<keyword evidence="1" id="KW-0812">Transmembrane</keyword>
<feature type="transmembrane region" description="Helical" evidence="1">
    <location>
        <begin position="37"/>
        <end position="57"/>
    </location>
</feature>